<reference evidence="1 2" key="1">
    <citation type="journal article" date="2016" name="Nat. Commun.">
        <title>Thousands of microbial genomes shed light on interconnected biogeochemical processes in an aquifer system.</title>
        <authorList>
            <person name="Anantharaman K."/>
            <person name="Brown C.T."/>
            <person name="Hug L.A."/>
            <person name="Sharon I."/>
            <person name="Castelle C.J."/>
            <person name="Probst A.J."/>
            <person name="Thomas B.C."/>
            <person name="Singh A."/>
            <person name="Wilkins M.J."/>
            <person name="Karaoz U."/>
            <person name="Brodie E.L."/>
            <person name="Williams K.H."/>
            <person name="Hubbard S.S."/>
            <person name="Banfield J.F."/>
        </authorList>
    </citation>
    <scope>NUCLEOTIDE SEQUENCE [LARGE SCALE GENOMIC DNA]</scope>
</reference>
<dbReference type="InterPro" id="IPR043129">
    <property type="entry name" value="ATPase_NBD"/>
</dbReference>
<dbReference type="PANTHER" id="PTHR32432">
    <property type="entry name" value="CELL DIVISION PROTEIN FTSA-RELATED"/>
    <property type="match status" value="1"/>
</dbReference>
<dbReference type="InterPro" id="IPR050696">
    <property type="entry name" value="FtsA/MreB"/>
</dbReference>
<evidence type="ECO:0000313" key="1">
    <source>
        <dbReference type="EMBL" id="OGD79924.1"/>
    </source>
</evidence>
<protein>
    <recommendedName>
        <fullName evidence="3">SHS2 domain-containing protein</fullName>
    </recommendedName>
</protein>
<accession>A0A1F5FK70</accession>
<dbReference type="PANTHER" id="PTHR32432:SF3">
    <property type="entry name" value="ETHANOLAMINE UTILIZATION PROTEIN EUTJ"/>
    <property type="match status" value="1"/>
</dbReference>
<organism evidence="1 2">
    <name type="scientific">Candidatus Collierbacteria bacterium RIFOXYB1_FULL_49_13</name>
    <dbReference type="NCBI Taxonomy" id="1817728"/>
    <lineage>
        <taxon>Bacteria</taxon>
        <taxon>Candidatus Collieribacteriota</taxon>
    </lineage>
</organism>
<sequence length="332" mass="35113">MSAQIGIDLGNSSFKAIRTNGNKVEAIGLVVNPVGKIVAETDAEMVKLAETMKKLMTEVGMTAGQAKITLTDSLTYSRVISMPVLSNAEVASAIHWEAEQYIPMPLEEVELSFDVLSRPDKKTGQERMDVFLLACPKKVIASVLNMCARVGLEPTIIETEMVSAARAMIAKKILMGASMICVCGASSVTLGLFKGDVLTFVYRLSGGGMAMTRAISTTLQLSMSQAETYKHSYGAAGNVLEGKLAAAMAPVLNGMIDEMKRAQSYYQQQVVGGKIEKIILCGGVALMPGLVQLLTDRLGAEVVLGDALAGMEVGAAWKRLAPVFAGAVGVVS</sequence>
<dbReference type="Proteomes" id="UP000176682">
    <property type="component" value="Unassembled WGS sequence"/>
</dbReference>
<name>A0A1F5FK70_9BACT</name>
<dbReference type="Gene3D" id="3.30.1490.300">
    <property type="match status" value="1"/>
</dbReference>
<proteinExistence type="predicted"/>
<comment type="caution">
    <text evidence="1">The sequence shown here is derived from an EMBL/GenBank/DDBJ whole genome shotgun (WGS) entry which is preliminary data.</text>
</comment>
<dbReference type="SUPFAM" id="SSF53067">
    <property type="entry name" value="Actin-like ATPase domain"/>
    <property type="match status" value="2"/>
</dbReference>
<dbReference type="InterPro" id="IPR005883">
    <property type="entry name" value="PilM"/>
</dbReference>
<dbReference type="PIRSF" id="PIRSF019169">
    <property type="entry name" value="PilM"/>
    <property type="match status" value="1"/>
</dbReference>
<dbReference type="EMBL" id="MFAM01000005">
    <property type="protein sequence ID" value="OGD79924.1"/>
    <property type="molecule type" value="Genomic_DNA"/>
</dbReference>
<dbReference type="CDD" id="cd24049">
    <property type="entry name" value="ASKHA_NBD_PilM"/>
    <property type="match status" value="1"/>
</dbReference>
<evidence type="ECO:0000313" key="2">
    <source>
        <dbReference type="Proteomes" id="UP000176682"/>
    </source>
</evidence>
<gene>
    <name evidence="1" type="ORF">A2368_02525</name>
</gene>
<evidence type="ECO:0008006" key="3">
    <source>
        <dbReference type="Google" id="ProtNLM"/>
    </source>
</evidence>
<dbReference type="NCBIfam" id="TIGR01175">
    <property type="entry name" value="pilM"/>
    <property type="match status" value="1"/>
</dbReference>
<dbReference type="Gene3D" id="3.30.420.40">
    <property type="match status" value="2"/>
</dbReference>
<dbReference type="Pfam" id="PF11104">
    <property type="entry name" value="PilM_2"/>
    <property type="match status" value="1"/>
</dbReference>
<dbReference type="AlphaFoldDB" id="A0A1F5FK70"/>